<evidence type="ECO:0000259" key="4">
    <source>
        <dbReference type="Pfam" id="PF01778"/>
    </source>
</evidence>
<dbReference type="GO" id="GO:0030687">
    <property type="term" value="C:preribosome, large subunit precursor"/>
    <property type="evidence" value="ECO:0007669"/>
    <property type="project" value="TreeGrafter"/>
</dbReference>
<organism evidence="5 6">
    <name type="scientific">Plasmodium fragile</name>
    <dbReference type="NCBI Taxonomy" id="5857"/>
    <lineage>
        <taxon>Eukaryota</taxon>
        <taxon>Sar</taxon>
        <taxon>Alveolata</taxon>
        <taxon>Apicomplexa</taxon>
        <taxon>Aconoidasida</taxon>
        <taxon>Haemosporida</taxon>
        <taxon>Plasmodiidae</taxon>
        <taxon>Plasmodium</taxon>
        <taxon>Plasmodium (Plasmodium)</taxon>
    </lineage>
</organism>
<dbReference type="Gene3D" id="3.30.390.110">
    <property type="match status" value="1"/>
</dbReference>
<keyword evidence="6" id="KW-1185">Reference proteome</keyword>
<feature type="region of interest" description="Disordered" evidence="3">
    <location>
        <begin position="204"/>
        <end position="338"/>
    </location>
</feature>
<dbReference type="GO" id="GO:0005730">
    <property type="term" value="C:nucleolus"/>
    <property type="evidence" value="ECO:0007669"/>
    <property type="project" value="TreeGrafter"/>
</dbReference>
<proteinExistence type="predicted"/>
<sequence length="390" mass="46504">MNDDTITWEILGKGKCSFKKKTQTQMFCMNEYNVTGLCTKVNCPLSNSVYGTVILEKGEIYLYLKYPERAHLPSSLWTRLQLSQNKKEAFNAIYKEMKYTHNIKQIKKCMKRYVRMKEILKRSRKLILQKQVKLVPIKKKTERRDRTRENKALKAANILNNVEKELLNRLNSGVYGNLYKFLTPKKKVKNKDSELAKLFDEVEDTQRVKKKKKQQLEKQEEEEEEEEENDDDEDDEGEDDDDDEDDDEDNDDEEEEHEDDDEEEDEDDDEEEDEDDDEEEDEDDEDDDDEEEEEFDEEDDDDEDDEEGEDDEEEEDEHVEDEPRARKAKRKQKFEKEYVDDDHIRTLQEEGKLFDEDEVEEFDGSFTKKRSTKAGGKKGKKKIRMAYEND</sequence>
<dbReference type="EMBL" id="KQ001655">
    <property type="protein sequence ID" value="KJP89042.1"/>
    <property type="molecule type" value="Genomic_DNA"/>
</dbReference>
<feature type="compositionally biased region" description="Acidic residues" evidence="3">
    <location>
        <begin position="219"/>
        <end position="320"/>
    </location>
</feature>
<accession>A0A0D9QQG6</accession>
<name>A0A0D9QQG6_PLAFR</name>
<dbReference type="PANTHER" id="PTHR23405:SF4">
    <property type="entry name" value="PROTEIN MAK16 HOMOLOG"/>
    <property type="match status" value="1"/>
</dbReference>
<comment type="subcellular location">
    <subcellularLocation>
        <location evidence="1">Nucleus</location>
    </subcellularLocation>
</comment>
<evidence type="ECO:0000313" key="5">
    <source>
        <dbReference type="EMBL" id="KJP89042.1"/>
    </source>
</evidence>
<feature type="domain" description="Ribosomal eL28/Mak16" evidence="4">
    <location>
        <begin position="7"/>
        <end position="118"/>
    </location>
</feature>
<reference evidence="5 6" key="1">
    <citation type="submission" date="2014-03" db="EMBL/GenBank/DDBJ databases">
        <title>The Genome Sequence of Plasmodium fragile nilgiri.</title>
        <authorList>
            <consortium name="The Broad Institute Genomics Platform"/>
            <consortium name="The Broad Institute Genome Sequencing Center for Infectious Disease"/>
            <person name="Neafsey D."/>
            <person name="Duraisingh M."/>
            <person name="Young S.K."/>
            <person name="Zeng Q."/>
            <person name="Gargeya S."/>
            <person name="Abouelleil A."/>
            <person name="Alvarado L."/>
            <person name="Chapman S.B."/>
            <person name="Gainer-Dewar J."/>
            <person name="Goldberg J."/>
            <person name="Griggs A."/>
            <person name="Gujja S."/>
            <person name="Hansen M."/>
            <person name="Howarth C."/>
            <person name="Imamovic A."/>
            <person name="Larimer J."/>
            <person name="Pearson M."/>
            <person name="Poon T.W."/>
            <person name="Priest M."/>
            <person name="Roberts A."/>
            <person name="Saif S."/>
            <person name="Shea T."/>
            <person name="Sykes S."/>
            <person name="Wortman J."/>
            <person name="Nusbaum C."/>
            <person name="Birren B."/>
        </authorList>
    </citation>
    <scope>NUCLEOTIDE SEQUENCE [LARGE SCALE GENOMIC DNA]</scope>
    <source>
        <strain evidence="6">nilgiri</strain>
    </source>
</reference>
<dbReference type="GO" id="GO:0000470">
    <property type="term" value="P:maturation of LSU-rRNA"/>
    <property type="evidence" value="ECO:0007669"/>
    <property type="project" value="TreeGrafter"/>
</dbReference>
<gene>
    <name evidence="5" type="ORF">AK88_01335</name>
</gene>
<dbReference type="Pfam" id="PF01778">
    <property type="entry name" value="Ribosomal_L28e"/>
    <property type="match status" value="1"/>
</dbReference>
<protein>
    <recommendedName>
        <fullName evidence="4">Ribosomal eL28/Mak16 domain-containing protein</fullName>
    </recommendedName>
</protein>
<dbReference type="PANTHER" id="PTHR23405">
    <property type="entry name" value="MAINTENANCE OF KILLER 16 MAK16 PROTEIN-RELATED"/>
    <property type="match status" value="1"/>
</dbReference>
<keyword evidence="2" id="KW-0539">Nucleus</keyword>
<dbReference type="VEuPathDB" id="PlasmoDB:AK88_01335"/>
<dbReference type="RefSeq" id="XP_012334393.1">
    <property type="nucleotide sequence ID" value="XM_012478970.1"/>
</dbReference>
<dbReference type="OrthoDB" id="10251342at2759"/>
<feature type="compositionally biased region" description="Basic residues" evidence="3">
    <location>
        <begin position="367"/>
        <end position="384"/>
    </location>
</feature>
<evidence type="ECO:0000256" key="1">
    <source>
        <dbReference type="ARBA" id="ARBA00004123"/>
    </source>
</evidence>
<evidence type="ECO:0000313" key="6">
    <source>
        <dbReference type="Proteomes" id="UP000054561"/>
    </source>
</evidence>
<dbReference type="AlphaFoldDB" id="A0A0D9QQG6"/>
<evidence type="ECO:0000256" key="2">
    <source>
        <dbReference type="ARBA" id="ARBA00023242"/>
    </source>
</evidence>
<dbReference type="GO" id="GO:0000460">
    <property type="term" value="P:maturation of 5.8S rRNA"/>
    <property type="evidence" value="ECO:0007669"/>
    <property type="project" value="TreeGrafter"/>
</dbReference>
<dbReference type="InterPro" id="IPR029004">
    <property type="entry name" value="Ribosomal_eL28/Mak16"/>
</dbReference>
<dbReference type="Proteomes" id="UP000054561">
    <property type="component" value="Unassembled WGS sequence"/>
</dbReference>
<dbReference type="OMA" id="DKGQNFC"/>
<evidence type="ECO:0000256" key="3">
    <source>
        <dbReference type="SAM" id="MobiDB-lite"/>
    </source>
</evidence>
<dbReference type="GeneID" id="24266649"/>
<feature type="region of interest" description="Disordered" evidence="3">
    <location>
        <begin position="364"/>
        <end position="390"/>
    </location>
</feature>